<dbReference type="RefSeq" id="WP_097038197.1">
    <property type="nucleotide sequence ID" value="NZ_OBEK01000001.1"/>
</dbReference>
<evidence type="ECO:0000313" key="8">
    <source>
        <dbReference type="EMBL" id="SNZ02330.1"/>
    </source>
</evidence>
<dbReference type="PROSITE" id="PS50106">
    <property type="entry name" value="PDZ"/>
    <property type="match status" value="1"/>
</dbReference>
<dbReference type="SMART" id="SM00228">
    <property type="entry name" value="PDZ"/>
    <property type="match status" value="1"/>
</dbReference>
<evidence type="ECO:0000256" key="4">
    <source>
        <dbReference type="ARBA" id="ARBA00022825"/>
    </source>
</evidence>
<dbReference type="EMBL" id="OBEK01000001">
    <property type="protein sequence ID" value="SNZ02330.1"/>
    <property type="molecule type" value="Genomic_DNA"/>
</dbReference>
<dbReference type="SUPFAM" id="SSF50494">
    <property type="entry name" value="Trypsin-like serine proteases"/>
    <property type="match status" value="1"/>
</dbReference>
<dbReference type="Gene3D" id="2.30.42.10">
    <property type="match status" value="1"/>
</dbReference>
<keyword evidence="6" id="KW-0472">Membrane</keyword>
<dbReference type="PRINTS" id="PR00834">
    <property type="entry name" value="PROTEASES2C"/>
</dbReference>
<organism evidence="8 9">
    <name type="scientific">Terribacillus aidingensis</name>
    <dbReference type="NCBI Taxonomy" id="586416"/>
    <lineage>
        <taxon>Bacteria</taxon>
        <taxon>Bacillati</taxon>
        <taxon>Bacillota</taxon>
        <taxon>Bacilli</taxon>
        <taxon>Bacillales</taxon>
        <taxon>Bacillaceae</taxon>
        <taxon>Terribacillus</taxon>
    </lineage>
</organism>
<comment type="similarity">
    <text evidence="1">Belongs to the peptidase S1C family.</text>
</comment>
<evidence type="ECO:0000256" key="3">
    <source>
        <dbReference type="ARBA" id="ARBA00022801"/>
    </source>
</evidence>
<feature type="domain" description="PDZ" evidence="7">
    <location>
        <begin position="306"/>
        <end position="365"/>
    </location>
</feature>
<keyword evidence="2 8" id="KW-0645">Protease</keyword>
<dbReference type="InterPro" id="IPR001478">
    <property type="entry name" value="PDZ"/>
</dbReference>
<proteinExistence type="inferred from homology"/>
<evidence type="ECO:0000259" key="7">
    <source>
        <dbReference type="PROSITE" id="PS50106"/>
    </source>
</evidence>
<dbReference type="GO" id="GO:0006508">
    <property type="term" value="P:proteolysis"/>
    <property type="evidence" value="ECO:0007669"/>
    <property type="project" value="UniProtKB-KW"/>
</dbReference>
<reference evidence="9" key="1">
    <citation type="submission" date="2017-09" db="EMBL/GenBank/DDBJ databases">
        <authorList>
            <person name="Varghese N."/>
            <person name="Submissions S."/>
        </authorList>
    </citation>
    <scope>NUCLEOTIDE SEQUENCE [LARGE SCALE GENOMIC DNA]</scope>
    <source>
        <strain evidence="9">CGMCC 1.8913</strain>
    </source>
</reference>
<keyword evidence="6" id="KW-1133">Transmembrane helix</keyword>
<feature type="compositionally biased region" description="Low complexity" evidence="5">
    <location>
        <begin position="49"/>
        <end position="64"/>
    </location>
</feature>
<keyword evidence="6" id="KW-0812">Transmembrane</keyword>
<evidence type="ECO:0000256" key="1">
    <source>
        <dbReference type="ARBA" id="ARBA00010541"/>
    </source>
</evidence>
<dbReference type="Gene3D" id="2.40.10.10">
    <property type="entry name" value="Trypsin-like serine proteases"/>
    <property type="match status" value="2"/>
</dbReference>
<dbReference type="Pfam" id="PF13365">
    <property type="entry name" value="Trypsin_2"/>
    <property type="match status" value="1"/>
</dbReference>
<accession>A0A285MYN5</accession>
<keyword evidence="4" id="KW-0720">Serine protease</keyword>
<dbReference type="InterPro" id="IPR001940">
    <property type="entry name" value="Peptidase_S1C"/>
</dbReference>
<feature type="region of interest" description="Disordered" evidence="5">
    <location>
        <begin position="49"/>
        <end position="71"/>
    </location>
</feature>
<dbReference type="AlphaFoldDB" id="A0A285MYN5"/>
<evidence type="ECO:0000256" key="5">
    <source>
        <dbReference type="SAM" id="MobiDB-lite"/>
    </source>
</evidence>
<feature type="transmembrane region" description="Helical" evidence="6">
    <location>
        <begin position="20"/>
        <end position="41"/>
    </location>
</feature>
<evidence type="ECO:0000256" key="6">
    <source>
        <dbReference type="SAM" id="Phobius"/>
    </source>
</evidence>
<dbReference type="PANTHER" id="PTHR22939">
    <property type="entry name" value="SERINE PROTEASE FAMILY S1C HTRA-RELATED"/>
    <property type="match status" value="1"/>
</dbReference>
<dbReference type="InterPro" id="IPR043504">
    <property type="entry name" value="Peptidase_S1_PA_chymotrypsin"/>
</dbReference>
<dbReference type="InterPro" id="IPR036034">
    <property type="entry name" value="PDZ_sf"/>
</dbReference>
<protein>
    <submittedName>
        <fullName evidence="8">Serine protease Do</fullName>
    </submittedName>
</protein>
<dbReference type="OrthoDB" id="9758917at2"/>
<dbReference type="STRING" id="586416.GZ22_11920"/>
<name>A0A285MYN5_9BACI</name>
<dbReference type="Proteomes" id="UP000219356">
    <property type="component" value="Unassembled WGS sequence"/>
</dbReference>
<evidence type="ECO:0000313" key="9">
    <source>
        <dbReference type="Proteomes" id="UP000219356"/>
    </source>
</evidence>
<evidence type="ECO:0000256" key="2">
    <source>
        <dbReference type="ARBA" id="ARBA00022670"/>
    </source>
</evidence>
<gene>
    <name evidence="8" type="ORF">SAMN05421503_0080</name>
</gene>
<keyword evidence="3" id="KW-0378">Hydrolase</keyword>
<dbReference type="PANTHER" id="PTHR22939:SF129">
    <property type="entry name" value="SERINE PROTEASE HTRA2, MITOCHONDRIAL"/>
    <property type="match status" value="1"/>
</dbReference>
<dbReference type="Pfam" id="PF13180">
    <property type="entry name" value="PDZ_2"/>
    <property type="match status" value="1"/>
</dbReference>
<keyword evidence="9" id="KW-1185">Reference proteome</keyword>
<sequence length="403" mass="43021">MDYFDDQHKEPKKSKRPNWLLPAILGGIIGAGIVLLVAYGLDQDSMKMNNQSQSQQEGTVQQVSDTNQDTGLQNVRVDVQSGITDIVDETSPAVVGVVNLQQGDALFSQEESAAGSGSGVIYKKRGNKAYVVTNHHVVEGATDVDVVLHNGAEISAELLGSDVFTDLAVLEIDASRVEKVIDIGNSSSVKTGEPVIAIGDPLGFSGSVTQGIISGINRTVPQDFNGDGRSDWQADVMQTDAAINPGNSGGALINMAGQLIGINSMKIAESSVEGIGFAIPVDSAVPVMEQLEQNGQVKRPYLGVEAYSLNEIPAGERSGHLGLPEDIENGVYIWSLVPSSPAQQGGLQELDVITELDGQAIKDMTALRKHLYEEKQIGDKMKVTYYRDGQRGETTVTLSEQEQ</sequence>
<dbReference type="InterPro" id="IPR009003">
    <property type="entry name" value="Peptidase_S1_PA"/>
</dbReference>
<dbReference type="SUPFAM" id="SSF50156">
    <property type="entry name" value="PDZ domain-like"/>
    <property type="match status" value="1"/>
</dbReference>
<dbReference type="GO" id="GO:0004252">
    <property type="term" value="F:serine-type endopeptidase activity"/>
    <property type="evidence" value="ECO:0007669"/>
    <property type="project" value="InterPro"/>
</dbReference>
<dbReference type="FunFam" id="2.40.10.10:FF:000001">
    <property type="entry name" value="Periplasmic serine protease DegS"/>
    <property type="match status" value="1"/>
</dbReference>